<dbReference type="SUPFAM" id="SSF50249">
    <property type="entry name" value="Nucleic acid-binding proteins"/>
    <property type="match status" value="1"/>
</dbReference>
<reference evidence="2" key="2">
    <citation type="submission" date="2017-10" db="EMBL/GenBank/DDBJ databases">
        <title>Ladona fulva Genome sequencing and assembly.</title>
        <authorList>
            <person name="Murali S."/>
            <person name="Richards S."/>
            <person name="Bandaranaike D."/>
            <person name="Bellair M."/>
            <person name="Blankenburg K."/>
            <person name="Chao H."/>
            <person name="Dinh H."/>
            <person name="Doddapaneni H."/>
            <person name="Dugan-Rocha S."/>
            <person name="Elkadiri S."/>
            <person name="Gnanaolivu R."/>
            <person name="Hernandez B."/>
            <person name="Skinner E."/>
            <person name="Javaid M."/>
            <person name="Lee S."/>
            <person name="Li M."/>
            <person name="Ming W."/>
            <person name="Munidasa M."/>
            <person name="Muniz J."/>
            <person name="Nguyen L."/>
            <person name="Hughes D."/>
            <person name="Osuji N."/>
            <person name="Pu L.-L."/>
            <person name="Puazo M."/>
            <person name="Qu C."/>
            <person name="Quiroz J."/>
            <person name="Raj R."/>
            <person name="Weissenberger G."/>
            <person name="Xin Y."/>
            <person name="Zou X."/>
            <person name="Han Y."/>
            <person name="Worley K."/>
            <person name="Muzny D."/>
            <person name="Gibbs R."/>
        </authorList>
    </citation>
    <scope>NUCLEOTIDE SEQUENCE</scope>
    <source>
        <strain evidence="2">Sampled in the wild</strain>
    </source>
</reference>
<dbReference type="Proteomes" id="UP000792457">
    <property type="component" value="Unassembled WGS sequence"/>
</dbReference>
<proteinExistence type="predicted"/>
<dbReference type="InterPro" id="IPR012340">
    <property type="entry name" value="NA-bd_OB-fold"/>
</dbReference>
<comment type="caution">
    <text evidence="2">The sequence shown here is derived from an EMBL/GenBank/DDBJ whole genome shotgun (WGS) entry which is preliminary data.</text>
</comment>
<dbReference type="PANTHER" id="PTHR23184:SF9">
    <property type="entry name" value="TETRATRICOPEPTIDE REPEAT PROTEIN 14"/>
    <property type="match status" value="1"/>
</dbReference>
<dbReference type="InterPro" id="IPR039190">
    <property type="entry name" value="TTC14"/>
</dbReference>
<dbReference type="AlphaFoldDB" id="A0A8K0KHR8"/>
<dbReference type="Pfam" id="PF00575">
    <property type="entry name" value="S1"/>
    <property type="match status" value="1"/>
</dbReference>
<reference evidence="2" key="1">
    <citation type="submission" date="2013-04" db="EMBL/GenBank/DDBJ databases">
        <authorList>
            <person name="Qu J."/>
            <person name="Murali S.C."/>
            <person name="Bandaranaike D."/>
            <person name="Bellair M."/>
            <person name="Blankenburg K."/>
            <person name="Chao H."/>
            <person name="Dinh H."/>
            <person name="Doddapaneni H."/>
            <person name="Downs B."/>
            <person name="Dugan-Rocha S."/>
            <person name="Elkadiri S."/>
            <person name="Gnanaolivu R.D."/>
            <person name="Hernandez B."/>
            <person name="Javaid M."/>
            <person name="Jayaseelan J.C."/>
            <person name="Lee S."/>
            <person name="Li M."/>
            <person name="Ming W."/>
            <person name="Munidasa M."/>
            <person name="Muniz J."/>
            <person name="Nguyen L."/>
            <person name="Ongeri F."/>
            <person name="Osuji N."/>
            <person name="Pu L.-L."/>
            <person name="Puazo M."/>
            <person name="Qu C."/>
            <person name="Quiroz J."/>
            <person name="Raj R."/>
            <person name="Weissenberger G."/>
            <person name="Xin Y."/>
            <person name="Zou X."/>
            <person name="Han Y."/>
            <person name="Richards S."/>
            <person name="Worley K."/>
            <person name="Muzny D."/>
            <person name="Gibbs R."/>
        </authorList>
    </citation>
    <scope>NUCLEOTIDE SEQUENCE</scope>
    <source>
        <strain evidence="2">Sampled in the wild</strain>
    </source>
</reference>
<accession>A0A8K0KHR8</accession>
<dbReference type="Gene3D" id="2.40.50.140">
    <property type="entry name" value="Nucleic acid-binding proteins"/>
    <property type="match status" value="1"/>
</dbReference>
<dbReference type="EMBL" id="KZ308894">
    <property type="protein sequence ID" value="KAG8235262.1"/>
    <property type="molecule type" value="Genomic_DNA"/>
</dbReference>
<dbReference type="SMART" id="SM00316">
    <property type="entry name" value="S1"/>
    <property type="match status" value="1"/>
</dbReference>
<dbReference type="PROSITE" id="PS50126">
    <property type="entry name" value="S1"/>
    <property type="match status" value="1"/>
</dbReference>
<protein>
    <recommendedName>
        <fullName evidence="1">S1 motif domain-containing protein</fullName>
    </recommendedName>
</protein>
<gene>
    <name evidence="2" type="ORF">J437_LFUL014262</name>
</gene>
<evidence type="ECO:0000313" key="2">
    <source>
        <dbReference type="EMBL" id="KAG8235262.1"/>
    </source>
</evidence>
<dbReference type="PANTHER" id="PTHR23184">
    <property type="entry name" value="TETRATRICOPEPTIDE REPEAT PROTEIN 14"/>
    <property type="match status" value="1"/>
</dbReference>
<keyword evidence="3" id="KW-1185">Reference proteome</keyword>
<sequence length="116" mass="12648">MQAGDIIVASVLSKQTLGLFLKVLYLDGDSPRFVADISIKALCPAANLPSSLDKKNGRDLIYGDTVRAEVLEIHPDAEKIICTMKASSREGDISPMPPEGQLRLGLIRQEEFPEPL</sequence>
<dbReference type="OrthoDB" id="1914839at2759"/>
<dbReference type="InterPro" id="IPR003029">
    <property type="entry name" value="S1_domain"/>
</dbReference>
<feature type="domain" description="S1 motif" evidence="1">
    <location>
        <begin position="4"/>
        <end position="85"/>
    </location>
</feature>
<evidence type="ECO:0000259" key="1">
    <source>
        <dbReference type="PROSITE" id="PS50126"/>
    </source>
</evidence>
<evidence type="ECO:0000313" key="3">
    <source>
        <dbReference type="Proteomes" id="UP000792457"/>
    </source>
</evidence>
<dbReference type="GO" id="GO:0003676">
    <property type="term" value="F:nucleic acid binding"/>
    <property type="evidence" value="ECO:0007669"/>
    <property type="project" value="InterPro"/>
</dbReference>
<name>A0A8K0KHR8_LADFU</name>
<feature type="non-terminal residue" evidence="2">
    <location>
        <position position="116"/>
    </location>
</feature>
<organism evidence="2 3">
    <name type="scientific">Ladona fulva</name>
    <name type="common">Scarce chaser dragonfly</name>
    <name type="synonym">Libellula fulva</name>
    <dbReference type="NCBI Taxonomy" id="123851"/>
    <lineage>
        <taxon>Eukaryota</taxon>
        <taxon>Metazoa</taxon>
        <taxon>Ecdysozoa</taxon>
        <taxon>Arthropoda</taxon>
        <taxon>Hexapoda</taxon>
        <taxon>Insecta</taxon>
        <taxon>Pterygota</taxon>
        <taxon>Palaeoptera</taxon>
        <taxon>Odonata</taxon>
        <taxon>Epiprocta</taxon>
        <taxon>Anisoptera</taxon>
        <taxon>Libelluloidea</taxon>
        <taxon>Libellulidae</taxon>
        <taxon>Ladona</taxon>
    </lineage>
</organism>